<dbReference type="KEGG" id="mlt:VC82_2969"/>
<name>A0A0D5YXF2_9FLAO</name>
<dbReference type="InterPro" id="IPR011042">
    <property type="entry name" value="6-blade_b-propeller_TolB-like"/>
</dbReference>
<dbReference type="Gene3D" id="2.120.10.30">
    <property type="entry name" value="TolB, C-terminal domain"/>
    <property type="match status" value="1"/>
</dbReference>
<sequence length="399" mass="44781">MIRSITYKLTFFIVLLVCTHGISAQDQNDYTTNLETDKRVGDYLDLLQQGYSEEEIFQDLGNANLLAENYEAAAFWYEKLLQLNNHKSFNDNYRERYSYALAKLQGNSPKQGGDKNWTAYIKADYMPGQGRFDKELAAPKVLPQTTLATTQPRQSSLLPTNEGYAPAMAITKDGRIAYFSKAVYKKPLTGIFSKKQLIHEIYRAENIGGKWKNIQKVTVCPEYFSAKHPTISEDGKRLFFASDMPGSYGEFDIYVADIKPDGSFGIAKNLGPKVNTKKDELYPTLFNGTLLFFASEGREGYGGLDLYASQVTLNSLTTSVNLGSHINSSRDDFAIALQPEKGLGYVVSNRGNDNRVAQHSISYGDRTDNTLMANRDAKLIQMLNDESSIEYSNTVFENE</sequence>
<dbReference type="HOGENOM" id="CLU_645400_0_0_10"/>
<dbReference type="Pfam" id="PF07676">
    <property type="entry name" value="PD40"/>
    <property type="match status" value="1"/>
</dbReference>
<dbReference type="AlphaFoldDB" id="A0A0D5YXF2"/>
<keyword evidence="1" id="KW-0732">Signal</keyword>
<dbReference type="SUPFAM" id="SSF82171">
    <property type="entry name" value="DPP6 N-terminal domain-like"/>
    <property type="match status" value="1"/>
</dbReference>
<organism evidence="2 3">
    <name type="scientific">Flagellimonas lutaonensis</name>
    <dbReference type="NCBI Taxonomy" id="516051"/>
    <lineage>
        <taxon>Bacteria</taxon>
        <taxon>Pseudomonadati</taxon>
        <taxon>Bacteroidota</taxon>
        <taxon>Flavobacteriia</taxon>
        <taxon>Flavobacteriales</taxon>
        <taxon>Flavobacteriaceae</taxon>
        <taxon>Flagellimonas</taxon>
    </lineage>
</organism>
<evidence type="ECO:0000256" key="1">
    <source>
        <dbReference type="SAM" id="SignalP"/>
    </source>
</evidence>
<protein>
    <submittedName>
        <fullName evidence="2">WD40-like beta Propeller containing protein</fullName>
    </submittedName>
</protein>
<feature type="chain" id="PRO_5002300398" evidence="1">
    <location>
        <begin position="25"/>
        <end position="399"/>
    </location>
</feature>
<dbReference type="Proteomes" id="UP000032726">
    <property type="component" value="Chromosome"/>
</dbReference>
<dbReference type="RefSeq" id="WP_045803036.1">
    <property type="nucleotide sequence ID" value="NZ_CP011071.1"/>
</dbReference>
<feature type="signal peptide" evidence="1">
    <location>
        <begin position="1"/>
        <end position="24"/>
    </location>
</feature>
<dbReference type="OrthoDB" id="1413558at2"/>
<evidence type="ECO:0000313" key="3">
    <source>
        <dbReference type="Proteomes" id="UP000032726"/>
    </source>
</evidence>
<keyword evidence="3" id="KW-1185">Reference proteome</keyword>
<dbReference type="InterPro" id="IPR011659">
    <property type="entry name" value="WD40"/>
</dbReference>
<evidence type="ECO:0000313" key="2">
    <source>
        <dbReference type="EMBL" id="AKA36513.1"/>
    </source>
</evidence>
<accession>A0A0D5YXF2</accession>
<dbReference type="EMBL" id="CP011071">
    <property type="protein sequence ID" value="AKA36513.1"/>
    <property type="molecule type" value="Genomic_DNA"/>
</dbReference>
<gene>
    <name evidence="2" type="ORF">VC82_2969</name>
</gene>
<proteinExistence type="predicted"/>
<dbReference type="STRING" id="516051.VC82_2969"/>
<reference evidence="2 3" key="1">
    <citation type="submission" date="2015-03" db="EMBL/GenBank/DDBJ databases">
        <title>Complete genome sequence of Muricauda lutaonensis CC-HSB-11T, isolated from a coastal hot spring.</title>
        <authorList>
            <person name="Kim K.M."/>
        </authorList>
    </citation>
    <scope>NUCLEOTIDE SEQUENCE [LARGE SCALE GENOMIC DNA]</scope>
    <source>
        <strain evidence="2 3">CC-HSB-11</strain>
    </source>
</reference>